<proteinExistence type="predicted"/>
<keyword evidence="2" id="KW-1185">Reference proteome</keyword>
<dbReference type="AlphaFoldDB" id="A0A8D2QLQ7"/>
<protein>
    <submittedName>
        <fullName evidence="1">Uncharacterized protein</fullName>
    </submittedName>
</protein>
<name>A0A8D2QLQ7_ZOSLA</name>
<reference evidence="1" key="2">
    <citation type="submission" date="2025-09" db="UniProtKB">
        <authorList>
            <consortium name="Ensembl"/>
        </authorList>
    </citation>
    <scope>IDENTIFICATION</scope>
</reference>
<accession>A0A8D2QLQ7</accession>
<sequence>MASSCYPTLGRFFLFQGRAQSVCRDCPEGTFCSEPGLAVPQDCPKGHFCPAGSSSPLPCPVVRVKSRFISQAEISRGSHPLAGPCNGCLCAGESLRCGEGGFLPALPCRDVLQQGWAARARGALPAWALLHWSLQHLLTRE</sequence>
<organism evidence="1 2">
    <name type="scientific">Zosterops lateralis melanops</name>
    <dbReference type="NCBI Taxonomy" id="1220523"/>
    <lineage>
        <taxon>Eukaryota</taxon>
        <taxon>Metazoa</taxon>
        <taxon>Chordata</taxon>
        <taxon>Craniata</taxon>
        <taxon>Vertebrata</taxon>
        <taxon>Euteleostomi</taxon>
        <taxon>Archelosauria</taxon>
        <taxon>Archosauria</taxon>
        <taxon>Dinosauria</taxon>
        <taxon>Saurischia</taxon>
        <taxon>Theropoda</taxon>
        <taxon>Coelurosauria</taxon>
        <taxon>Aves</taxon>
        <taxon>Neognathae</taxon>
        <taxon>Neoaves</taxon>
        <taxon>Telluraves</taxon>
        <taxon>Australaves</taxon>
        <taxon>Passeriformes</taxon>
        <taxon>Sylvioidea</taxon>
        <taxon>Zosteropidae</taxon>
        <taxon>Zosterops</taxon>
    </lineage>
</organism>
<evidence type="ECO:0000313" key="1">
    <source>
        <dbReference type="Ensembl" id="ENSZLMP00000002580.1"/>
    </source>
</evidence>
<dbReference type="Ensembl" id="ENSZLMT00000002676.1">
    <property type="protein sequence ID" value="ENSZLMP00000002580.1"/>
    <property type="gene ID" value="ENSZLMG00000001911.1"/>
</dbReference>
<reference evidence="1" key="1">
    <citation type="submission" date="2025-08" db="UniProtKB">
        <authorList>
            <consortium name="Ensembl"/>
        </authorList>
    </citation>
    <scope>IDENTIFICATION</scope>
</reference>
<evidence type="ECO:0000313" key="2">
    <source>
        <dbReference type="Proteomes" id="UP000694401"/>
    </source>
</evidence>
<dbReference type="Proteomes" id="UP000694401">
    <property type="component" value="Unassembled WGS sequence"/>
</dbReference>
<dbReference type="SMART" id="SM01411">
    <property type="entry name" value="Ephrin_rec_like"/>
    <property type="match status" value="1"/>
</dbReference>